<dbReference type="Pfam" id="PF06087">
    <property type="entry name" value="Tyr-DNA_phospho"/>
    <property type="match status" value="1"/>
</dbReference>
<feature type="site" description="Interaction with DNA" evidence="11">
    <location>
        <position position="431"/>
    </location>
</feature>
<evidence type="ECO:0000256" key="3">
    <source>
        <dbReference type="ARBA" id="ARBA00022722"/>
    </source>
</evidence>
<keyword evidence="14" id="KW-1185">Reference proteome</keyword>
<gene>
    <name evidence="13" type="ORF">QBC33DRAFT_535809</name>
</gene>
<dbReference type="GO" id="GO:0006281">
    <property type="term" value="P:DNA repair"/>
    <property type="evidence" value="ECO:0007669"/>
    <property type="project" value="UniProtKB-KW"/>
</dbReference>
<dbReference type="SUPFAM" id="SSF56024">
    <property type="entry name" value="Phospholipase D/nuclease"/>
    <property type="match status" value="2"/>
</dbReference>
<evidence type="ECO:0000256" key="12">
    <source>
        <dbReference type="SAM" id="MobiDB-lite"/>
    </source>
</evidence>
<dbReference type="GO" id="GO:0003697">
    <property type="term" value="F:single-stranded DNA binding"/>
    <property type="evidence" value="ECO:0007669"/>
    <property type="project" value="TreeGrafter"/>
</dbReference>
<evidence type="ECO:0000256" key="4">
    <source>
        <dbReference type="ARBA" id="ARBA00022763"/>
    </source>
</evidence>
<comment type="subcellular location">
    <subcellularLocation>
        <location evidence="1">Nucleus</location>
    </subcellularLocation>
</comment>
<comment type="similarity">
    <text evidence="2">Belongs to the tyrosyl-DNA phosphodiesterase family.</text>
</comment>
<feature type="binding site" evidence="10">
    <location>
        <position position="410"/>
    </location>
    <ligand>
        <name>substrate</name>
    </ligand>
</feature>
<feature type="binding site" evidence="10">
    <location>
        <position position="162"/>
    </location>
    <ligand>
        <name>substrate</name>
    </ligand>
</feature>
<keyword evidence="6" id="KW-0269">Exonuclease</keyword>
<feature type="compositionally biased region" description="Basic and acidic residues" evidence="12">
    <location>
        <begin position="1"/>
        <end position="12"/>
    </location>
</feature>
<evidence type="ECO:0000256" key="8">
    <source>
        <dbReference type="ARBA" id="ARBA00023242"/>
    </source>
</evidence>
<keyword evidence="5" id="KW-0378">Hydrolase</keyword>
<dbReference type="PANTHER" id="PTHR12415">
    <property type="entry name" value="TYROSYL-DNA PHOSPHODIESTERASE 1"/>
    <property type="match status" value="1"/>
</dbReference>
<organism evidence="13 14">
    <name type="scientific">Phialemonium atrogriseum</name>
    <dbReference type="NCBI Taxonomy" id="1093897"/>
    <lineage>
        <taxon>Eukaryota</taxon>
        <taxon>Fungi</taxon>
        <taxon>Dikarya</taxon>
        <taxon>Ascomycota</taxon>
        <taxon>Pezizomycotina</taxon>
        <taxon>Sordariomycetes</taxon>
        <taxon>Sordariomycetidae</taxon>
        <taxon>Cephalothecales</taxon>
        <taxon>Cephalothecaceae</taxon>
        <taxon>Phialemonium</taxon>
    </lineage>
</organism>
<dbReference type="CDD" id="cd09194">
    <property type="entry name" value="PLDc_yTdp1_1"/>
    <property type="match status" value="1"/>
</dbReference>
<evidence type="ECO:0000256" key="2">
    <source>
        <dbReference type="ARBA" id="ARBA00010205"/>
    </source>
</evidence>
<dbReference type="GeneID" id="85310838"/>
<keyword evidence="7" id="KW-0234">DNA repair</keyword>
<dbReference type="InterPro" id="IPR010347">
    <property type="entry name" value="Tdp1"/>
</dbReference>
<evidence type="ECO:0000256" key="10">
    <source>
        <dbReference type="PIRSR" id="PIRSR610347-2"/>
    </source>
</evidence>
<sequence length="527" mass="59212">MERPSKRARVDNDETVPEPSRGSLPLSLTRPISPVGKRAQLTETAEAPVASTGPKLVESPFQLTAIRDLPPSLNVDAVTLTDILGDPLISECWEFNYLHDIDFLMNAFDEDVRSLVKVHVIHGFWKQDDPSRQQLQLQAAQYKNVSLHNAFLPEMFGTHHSKMMILLRHDDTAQIIIHTANMISRDWANMTQAVWRSPLLPLYQERRLEGGRMWEIAIGEKFKVDLTNYLEAYDCRWTVCRPIIDALSRHDFSSIKARLIASVPGRHKTQESATSWGWDAIKYALRSVPVQEGKSEIVVQVSSIATLGPTDNWLRNTLFSALESHQGPAGQKPDFKIVFPTPDEIRRSLDGYQSGGSIHTKIQSSQQAKQLQYLKPMFCHWANDARDGSKIPDDVAILDAGRNRGAPHIKTYIRYGDKSIDWALLTSANLSKQAWGEATNKSGEMRVCSYEIGVLVWPSLYAQDAKMVPTVLADKPAADSIEGAQTVIGVRMPYNLPLQPYGKDEIPWVATASYEEPDWKGRTWESG</sequence>
<keyword evidence="3" id="KW-0540">Nuclease</keyword>
<accession>A0AAJ0C0N9</accession>
<dbReference type="GO" id="GO:0005634">
    <property type="term" value="C:nucleus"/>
    <property type="evidence" value="ECO:0007669"/>
    <property type="project" value="UniProtKB-SubCell"/>
</dbReference>
<evidence type="ECO:0000313" key="14">
    <source>
        <dbReference type="Proteomes" id="UP001244011"/>
    </source>
</evidence>
<dbReference type="PANTHER" id="PTHR12415:SF0">
    <property type="entry name" value="TYROSYL-DNA PHOSPHODIESTERASE 1"/>
    <property type="match status" value="1"/>
</dbReference>
<dbReference type="GO" id="GO:0003690">
    <property type="term" value="F:double-stranded DNA binding"/>
    <property type="evidence" value="ECO:0007669"/>
    <property type="project" value="TreeGrafter"/>
</dbReference>
<dbReference type="Proteomes" id="UP001244011">
    <property type="component" value="Unassembled WGS sequence"/>
</dbReference>
<evidence type="ECO:0000256" key="9">
    <source>
        <dbReference type="PIRSR" id="PIRSR610347-1"/>
    </source>
</evidence>
<dbReference type="RefSeq" id="XP_060284177.1">
    <property type="nucleotide sequence ID" value="XM_060427651.1"/>
</dbReference>
<dbReference type="CDD" id="cd09123">
    <property type="entry name" value="PLDc_Tdp1_2"/>
    <property type="match status" value="1"/>
</dbReference>
<dbReference type="AlphaFoldDB" id="A0AAJ0C0N9"/>
<feature type="region of interest" description="Disordered" evidence="12">
    <location>
        <begin position="1"/>
        <end position="31"/>
    </location>
</feature>
<dbReference type="GO" id="GO:0017005">
    <property type="term" value="F:3'-tyrosyl-DNA phosphodiesterase activity"/>
    <property type="evidence" value="ECO:0007669"/>
    <property type="project" value="TreeGrafter"/>
</dbReference>
<evidence type="ECO:0000256" key="7">
    <source>
        <dbReference type="ARBA" id="ARBA00023204"/>
    </source>
</evidence>
<keyword evidence="8" id="KW-0539">Nucleus</keyword>
<feature type="active site" description="Proton donor/acceptor" evidence="9">
    <location>
        <position position="408"/>
    </location>
</feature>
<dbReference type="Gene3D" id="3.30.870.10">
    <property type="entry name" value="Endonuclease Chain A"/>
    <property type="match status" value="2"/>
</dbReference>
<evidence type="ECO:0000256" key="1">
    <source>
        <dbReference type="ARBA" id="ARBA00004123"/>
    </source>
</evidence>
<evidence type="ECO:0000256" key="5">
    <source>
        <dbReference type="ARBA" id="ARBA00022801"/>
    </source>
</evidence>
<evidence type="ECO:0000256" key="6">
    <source>
        <dbReference type="ARBA" id="ARBA00022839"/>
    </source>
</evidence>
<reference evidence="13" key="1">
    <citation type="submission" date="2023-06" db="EMBL/GenBank/DDBJ databases">
        <title>Genome-scale phylogeny and comparative genomics of the fungal order Sordariales.</title>
        <authorList>
            <consortium name="Lawrence Berkeley National Laboratory"/>
            <person name="Hensen N."/>
            <person name="Bonometti L."/>
            <person name="Westerberg I."/>
            <person name="Brannstrom I.O."/>
            <person name="Guillou S."/>
            <person name="Cros-Aarteil S."/>
            <person name="Calhoun S."/>
            <person name="Haridas S."/>
            <person name="Kuo A."/>
            <person name="Mondo S."/>
            <person name="Pangilinan J."/>
            <person name="Riley R."/>
            <person name="Labutti K."/>
            <person name="Andreopoulos B."/>
            <person name="Lipzen A."/>
            <person name="Chen C."/>
            <person name="Yanf M."/>
            <person name="Daum C."/>
            <person name="Ng V."/>
            <person name="Clum A."/>
            <person name="Steindorff A."/>
            <person name="Ohm R."/>
            <person name="Martin F."/>
            <person name="Silar P."/>
            <person name="Natvig D."/>
            <person name="Lalanne C."/>
            <person name="Gautier V."/>
            <person name="Ament-Velasquez S.L."/>
            <person name="Kruys A."/>
            <person name="Hutchinson M.I."/>
            <person name="Powell A.J."/>
            <person name="Barry K."/>
            <person name="Miller A.N."/>
            <person name="Grigoriev I.V."/>
            <person name="Debuchy R."/>
            <person name="Gladieux P."/>
            <person name="Thoren M.H."/>
            <person name="Johannesson H."/>
        </authorList>
    </citation>
    <scope>NUCLEOTIDE SEQUENCE</scope>
    <source>
        <strain evidence="13">8032-3</strain>
    </source>
</reference>
<evidence type="ECO:0000256" key="11">
    <source>
        <dbReference type="PIRSR" id="PIRSR610347-3"/>
    </source>
</evidence>
<feature type="active site" description="Nucleophile" evidence="9">
    <location>
        <position position="160"/>
    </location>
</feature>
<dbReference type="FunFam" id="3.30.870.10:FF:000038">
    <property type="entry name" value="Probable tyrosyl-DNA phosphodiesterase"/>
    <property type="match status" value="1"/>
</dbReference>
<dbReference type="EMBL" id="MU839006">
    <property type="protein sequence ID" value="KAK1767964.1"/>
    <property type="molecule type" value="Genomic_DNA"/>
</dbReference>
<proteinExistence type="inferred from homology"/>
<keyword evidence="4" id="KW-0227">DNA damage</keyword>
<evidence type="ECO:0000313" key="13">
    <source>
        <dbReference type="EMBL" id="KAK1767964.1"/>
    </source>
</evidence>
<protein>
    <submittedName>
        <fullName evidence="13">Tyrosyl-DNA phosphodiesterase I</fullName>
    </submittedName>
</protein>
<dbReference type="GO" id="GO:0004527">
    <property type="term" value="F:exonuclease activity"/>
    <property type="evidence" value="ECO:0007669"/>
    <property type="project" value="UniProtKB-KW"/>
</dbReference>
<comment type="caution">
    <text evidence="13">The sequence shown here is derived from an EMBL/GenBank/DDBJ whole genome shotgun (WGS) entry which is preliminary data.</text>
</comment>
<name>A0AAJ0C0N9_9PEZI</name>